<dbReference type="Pfam" id="PF05922">
    <property type="entry name" value="Inhibitor_I9"/>
    <property type="match status" value="1"/>
</dbReference>
<organism evidence="2">
    <name type="scientific">Oryza meridionalis</name>
    <dbReference type="NCBI Taxonomy" id="40149"/>
    <lineage>
        <taxon>Eukaryota</taxon>
        <taxon>Viridiplantae</taxon>
        <taxon>Streptophyta</taxon>
        <taxon>Embryophyta</taxon>
        <taxon>Tracheophyta</taxon>
        <taxon>Spermatophyta</taxon>
        <taxon>Magnoliopsida</taxon>
        <taxon>Liliopsida</taxon>
        <taxon>Poales</taxon>
        <taxon>Poaceae</taxon>
        <taxon>BOP clade</taxon>
        <taxon>Oryzoideae</taxon>
        <taxon>Oryzeae</taxon>
        <taxon>Oryzinae</taxon>
        <taxon>Oryza</taxon>
    </lineage>
</organism>
<proteinExistence type="predicted"/>
<dbReference type="Gramene" id="OMERI05G15310.1">
    <property type="protein sequence ID" value="OMERI05G15310.1"/>
    <property type="gene ID" value="OMERI05G15310"/>
</dbReference>
<dbReference type="EnsemblPlants" id="OMERI05G15310.1">
    <property type="protein sequence ID" value="OMERI05G15310.1"/>
    <property type="gene ID" value="OMERI05G15310"/>
</dbReference>
<evidence type="ECO:0000313" key="2">
    <source>
        <dbReference type="EnsemblPlants" id="OMERI05G15310.1"/>
    </source>
</evidence>
<name>A0A0E0DRT2_9ORYZ</name>
<feature type="domain" description="Inhibitor I9" evidence="1">
    <location>
        <begin position="68"/>
        <end position="142"/>
    </location>
</feature>
<protein>
    <recommendedName>
        <fullName evidence="1">Inhibitor I9 domain-containing protein</fullName>
    </recommendedName>
</protein>
<dbReference type="PANTHER" id="PTHR48222:SF4">
    <property type="entry name" value="PROTEINASE INHIBITOR, PROPEPTIDE"/>
    <property type="match status" value="1"/>
</dbReference>
<dbReference type="Gene3D" id="3.30.70.80">
    <property type="entry name" value="Peptidase S8 propeptide/proteinase inhibitor I9"/>
    <property type="match status" value="1"/>
</dbReference>
<dbReference type="InterPro" id="IPR037045">
    <property type="entry name" value="S8pro/Inhibitor_I9_sf"/>
</dbReference>
<sequence>MRISRLLRPRNPRVMKTKSSSVLSNSFPILLLIFLAAAASVPQIAMSAEQPEQAAPAAAASQEATVQIVYLDRPADADPEEFHIRTLAPVLGSEEKAKEAVLYHYKHAASGFSAKLTPQQVEELKKQPGVLQVVPSQTYQLHGPGAGTGTMNNFGLV</sequence>
<dbReference type="HOGENOM" id="CLU_000625_6_4_1"/>
<dbReference type="Proteomes" id="UP000008021">
    <property type="component" value="Chromosome 5"/>
</dbReference>
<reference evidence="2" key="2">
    <citation type="submission" date="2018-05" db="EMBL/GenBank/DDBJ databases">
        <title>OmerRS3 (Oryza meridionalis Reference Sequence Version 3).</title>
        <authorList>
            <person name="Zhang J."/>
            <person name="Kudrna D."/>
            <person name="Lee S."/>
            <person name="Talag J."/>
            <person name="Welchert J."/>
            <person name="Wing R.A."/>
        </authorList>
    </citation>
    <scope>NUCLEOTIDE SEQUENCE [LARGE SCALE GENOMIC DNA]</scope>
    <source>
        <strain evidence="2">cv. OR44</strain>
    </source>
</reference>
<evidence type="ECO:0000313" key="3">
    <source>
        <dbReference type="Proteomes" id="UP000008021"/>
    </source>
</evidence>
<reference evidence="2" key="1">
    <citation type="submission" date="2015-04" db="UniProtKB">
        <authorList>
            <consortium name="EnsemblPlants"/>
        </authorList>
    </citation>
    <scope>IDENTIFICATION</scope>
</reference>
<evidence type="ECO:0000259" key="1">
    <source>
        <dbReference type="Pfam" id="PF05922"/>
    </source>
</evidence>
<keyword evidence="3" id="KW-1185">Reference proteome</keyword>
<dbReference type="InterPro" id="IPR010259">
    <property type="entry name" value="S8pro/Inhibitor_I9"/>
</dbReference>
<dbReference type="eggNOG" id="ENOG502S44X">
    <property type="taxonomic scope" value="Eukaryota"/>
</dbReference>
<dbReference type="AlphaFoldDB" id="A0A0E0DRT2"/>
<dbReference type="PANTHER" id="PTHR48222">
    <property type="entry name" value="PROTEINASE INHIBITOR, PROPEPTIDE"/>
    <property type="match status" value="1"/>
</dbReference>
<dbReference type="SUPFAM" id="SSF54897">
    <property type="entry name" value="Protease propeptides/inhibitors"/>
    <property type="match status" value="1"/>
</dbReference>
<accession>A0A0E0DRT2</accession>
<dbReference type="STRING" id="40149.A0A0E0DRT2"/>